<dbReference type="AlphaFoldDB" id="A0A0Q3SJV5"/>
<gene>
    <name evidence="1" type="ORF">AR438_07845</name>
</gene>
<comment type="caution">
    <text evidence="1">The sequence shown here is derived from an EMBL/GenBank/DDBJ whole genome shotgun (WGS) entry which is preliminary data.</text>
</comment>
<protein>
    <submittedName>
        <fullName evidence="1">Uncharacterized protein</fullName>
    </submittedName>
</protein>
<dbReference type="EMBL" id="LLYZ01000005">
    <property type="protein sequence ID" value="KQK25514.1"/>
    <property type="molecule type" value="Genomic_DNA"/>
</dbReference>
<organism evidence="1 2">
    <name type="scientific">Chryseobacterium aquaticum</name>
    <dbReference type="NCBI Taxonomy" id="452084"/>
    <lineage>
        <taxon>Bacteria</taxon>
        <taxon>Pseudomonadati</taxon>
        <taxon>Bacteroidota</taxon>
        <taxon>Flavobacteriia</taxon>
        <taxon>Flavobacteriales</taxon>
        <taxon>Weeksellaceae</taxon>
        <taxon>Chryseobacterium group</taxon>
        <taxon>Chryseobacterium</taxon>
    </lineage>
</organism>
<sequence>MIRETKVTQKTTCWSNLKSFGCIYLQMTCFVCIGSDCFGCSSGMMRVFFEKKMFFPKVDWRMILRQAQHDSVRILTDFDFKVTNEIKLLKYFYKSDDLSFGNNRIKRMR</sequence>
<evidence type="ECO:0000313" key="1">
    <source>
        <dbReference type="EMBL" id="KQK25514.1"/>
    </source>
</evidence>
<dbReference type="Proteomes" id="UP000051682">
    <property type="component" value="Unassembled WGS sequence"/>
</dbReference>
<name>A0A0Q3SJV5_9FLAO</name>
<proteinExistence type="predicted"/>
<accession>A0A0Q3SJV5</accession>
<evidence type="ECO:0000313" key="2">
    <source>
        <dbReference type="Proteomes" id="UP000051682"/>
    </source>
</evidence>
<keyword evidence="2" id="KW-1185">Reference proteome</keyword>
<reference evidence="1 2" key="1">
    <citation type="submission" date="2015-10" db="EMBL/GenBank/DDBJ databases">
        <title>Chryseobacterium aquaticum genome.</title>
        <authorList>
            <person name="Newman J.D."/>
            <person name="Ferguson M.B."/>
            <person name="Miller J.R."/>
        </authorList>
    </citation>
    <scope>NUCLEOTIDE SEQUENCE [LARGE SCALE GENOMIC DNA]</scope>
    <source>
        <strain evidence="1 2">KCTC 12483</strain>
    </source>
</reference>